<evidence type="ECO:0000256" key="1">
    <source>
        <dbReference type="ARBA" id="ARBA00004141"/>
    </source>
</evidence>
<evidence type="ECO:0000256" key="3">
    <source>
        <dbReference type="ARBA" id="ARBA00022989"/>
    </source>
</evidence>
<feature type="transmembrane region" description="Helical" evidence="5">
    <location>
        <begin position="94"/>
        <end position="115"/>
    </location>
</feature>
<evidence type="ECO:0000256" key="5">
    <source>
        <dbReference type="SAM" id="Phobius"/>
    </source>
</evidence>
<evidence type="ECO:0000313" key="6">
    <source>
        <dbReference type="EMBL" id="CAE2201149.1"/>
    </source>
</evidence>
<feature type="transmembrane region" description="Helical" evidence="5">
    <location>
        <begin position="68"/>
        <end position="87"/>
    </location>
</feature>
<dbReference type="Pfam" id="PF04241">
    <property type="entry name" value="DUF423"/>
    <property type="match status" value="1"/>
</dbReference>
<comment type="subcellular location">
    <subcellularLocation>
        <location evidence="1">Membrane</location>
        <topology evidence="1">Multi-pass membrane protein</topology>
    </subcellularLocation>
</comment>
<reference evidence="6" key="1">
    <citation type="submission" date="2021-01" db="EMBL/GenBank/DDBJ databases">
        <authorList>
            <person name="Corre E."/>
            <person name="Pelletier E."/>
            <person name="Niang G."/>
            <person name="Scheremetjew M."/>
            <person name="Finn R."/>
            <person name="Kale V."/>
            <person name="Holt S."/>
            <person name="Cochrane G."/>
            <person name="Meng A."/>
            <person name="Brown T."/>
            <person name="Cohen L."/>
        </authorList>
    </citation>
    <scope>NUCLEOTIDE SEQUENCE</scope>
    <source>
        <strain evidence="6">DIVA3 518/3/11/1/6</strain>
    </source>
</reference>
<keyword evidence="4 5" id="KW-0472">Membrane</keyword>
<dbReference type="GO" id="GO:0016020">
    <property type="term" value="C:membrane"/>
    <property type="evidence" value="ECO:0007669"/>
    <property type="project" value="UniProtKB-SubCell"/>
</dbReference>
<accession>A0A7S4HJI3</accession>
<sequence>MDRYFWLRLGAISGAISVAMGAFGAHGLKKRYSNNPQKVASWNTAAHYQLIHSVVLCLLSFTPRTSPLTGYLLSTGITLFSGSIYLLVLTEWKLLGPVTPIGGLCLIASWISLAINNS</sequence>
<evidence type="ECO:0000256" key="2">
    <source>
        <dbReference type="ARBA" id="ARBA00022692"/>
    </source>
</evidence>
<feature type="transmembrane region" description="Helical" evidence="5">
    <location>
        <begin position="40"/>
        <end position="62"/>
    </location>
</feature>
<evidence type="ECO:0000256" key="4">
    <source>
        <dbReference type="ARBA" id="ARBA00023136"/>
    </source>
</evidence>
<dbReference type="PANTHER" id="PTHR43461">
    <property type="entry name" value="TRANSMEMBRANE PROTEIN 256"/>
    <property type="match status" value="1"/>
</dbReference>
<keyword evidence="3 5" id="KW-1133">Transmembrane helix</keyword>
<dbReference type="EMBL" id="HBKP01001719">
    <property type="protein sequence ID" value="CAE2201149.1"/>
    <property type="molecule type" value="Transcribed_RNA"/>
</dbReference>
<proteinExistence type="predicted"/>
<dbReference type="PANTHER" id="PTHR43461:SF1">
    <property type="entry name" value="TRANSMEMBRANE PROTEIN 256"/>
    <property type="match status" value="1"/>
</dbReference>
<gene>
    <name evidence="6" type="ORF">VSP0166_LOCUS1244</name>
</gene>
<evidence type="ECO:0008006" key="7">
    <source>
        <dbReference type="Google" id="ProtNLM"/>
    </source>
</evidence>
<dbReference type="InterPro" id="IPR006696">
    <property type="entry name" value="DUF423"/>
</dbReference>
<protein>
    <recommendedName>
        <fullName evidence="7">DUF423-domain-containing protein</fullName>
    </recommendedName>
</protein>
<keyword evidence="2 5" id="KW-0812">Transmembrane</keyword>
<dbReference type="AlphaFoldDB" id="A0A7S4HJI3"/>
<organism evidence="6">
    <name type="scientific">Vannella robusta</name>
    <dbReference type="NCBI Taxonomy" id="1487602"/>
    <lineage>
        <taxon>Eukaryota</taxon>
        <taxon>Amoebozoa</taxon>
        <taxon>Discosea</taxon>
        <taxon>Flabellinia</taxon>
        <taxon>Vannellidae</taxon>
        <taxon>Vannella</taxon>
    </lineage>
</organism>
<feature type="transmembrane region" description="Helical" evidence="5">
    <location>
        <begin position="6"/>
        <end position="28"/>
    </location>
</feature>
<name>A0A7S4HJI3_9EUKA</name>